<dbReference type="EMBL" id="BAABME010011145">
    <property type="protein sequence ID" value="GAA0183304.1"/>
    <property type="molecule type" value="Genomic_DNA"/>
</dbReference>
<dbReference type="Proteomes" id="UP001454036">
    <property type="component" value="Unassembled WGS sequence"/>
</dbReference>
<dbReference type="PANTHER" id="PTHR31579">
    <property type="entry name" value="OS03G0796600 PROTEIN"/>
    <property type="match status" value="1"/>
</dbReference>
<dbReference type="Pfam" id="PF04720">
    <property type="entry name" value="PDDEXK_6"/>
    <property type="match status" value="1"/>
</dbReference>
<evidence type="ECO:0000313" key="1">
    <source>
        <dbReference type="EMBL" id="GAA0183304.1"/>
    </source>
</evidence>
<dbReference type="AlphaFoldDB" id="A0AAV3RSE7"/>
<organism evidence="1 2">
    <name type="scientific">Lithospermum erythrorhizon</name>
    <name type="common">Purple gromwell</name>
    <name type="synonym">Lithospermum officinale var. erythrorhizon</name>
    <dbReference type="NCBI Taxonomy" id="34254"/>
    <lineage>
        <taxon>Eukaryota</taxon>
        <taxon>Viridiplantae</taxon>
        <taxon>Streptophyta</taxon>
        <taxon>Embryophyta</taxon>
        <taxon>Tracheophyta</taxon>
        <taxon>Spermatophyta</taxon>
        <taxon>Magnoliopsida</taxon>
        <taxon>eudicotyledons</taxon>
        <taxon>Gunneridae</taxon>
        <taxon>Pentapetalae</taxon>
        <taxon>asterids</taxon>
        <taxon>lamiids</taxon>
        <taxon>Boraginales</taxon>
        <taxon>Boraginaceae</taxon>
        <taxon>Boraginoideae</taxon>
        <taxon>Lithospermeae</taxon>
        <taxon>Lithospermum</taxon>
    </lineage>
</organism>
<comment type="caution">
    <text evidence="1">The sequence shown here is derived from an EMBL/GenBank/DDBJ whole genome shotgun (WGS) entry which is preliminary data.</text>
</comment>
<reference evidence="1 2" key="1">
    <citation type="submission" date="2024-01" db="EMBL/GenBank/DDBJ databases">
        <title>The complete chloroplast genome sequence of Lithospermum erythrorhizon: insights into the phylogenetic relationship among Boraginaceae species and the maternal lineages of purple gromwells.</title>
        <authorList>
            <person name="Okada T."/>
            <person name="Watanabe K."/>
        </authorList>
    </citation>
    <scope>NUCLEOTIDE SEQUENCE [LARGE SCALE GENOMIC DNA]</scope>
</reference>
<dbReference type="InterPro" id="IPR006502">
    <property type="entry name" value="PDDEXK-like"/>
</dbReference>
<name>A0AAV3RSE7_LITER</name>
<evidence type="ECO:0000313" key="2">
    <source>
        <dbReference type="Proteomes" id="UP001454036"/>
    </source>
</evidence>
<protein>
    <recommendedName>
        <fullName evidence="3">DUF506 family protein</fullName>
    </recommendedName>
</protein>
<dbReference type="NCBIfam" id="TIGR01615">
    <property type="entry name" value="A_thal_3542"/>
    <property type="match status" value="1"/>
</dbReference>
<gene>
    <name evidence="1" type="ORF">LIER_30738</name>
</gene>
<dbReference type="PANTHER" id="PTHR31579:SF42">
    <property type="entry name" value="DUF506 FAMILY PROTEIN (DUF506)"/>
    <property type="match status" value="1"/>
</dbReference>
<proteinExistence type="predicted"/>
<accession>A0AAV3RSE7</accession>
<keyword evidence="2" id="KW-1185">Reference proteome</keyword>
<sequence length="311" mass="35171">MVNIPVKFKRVAEAFDDMARDGRQRLCESSGSEHSASNESLPDLSDLVNSFLERGHDEVFNVDYDKEEDSEEDNAIDSKISESGVEEDLMSLFNNEDGDYVKVKIHAEVEKAYLELGGIGLSPMDSKRRLMALLRERGLDAGLCKSKWDKRGNCPPGVYEYIDVIVEGTRYIIDVSLASEFEIARQTDHYTSLLQLFPTVFVSEVKRLKKIIRLMCNSIRKAMKKGGIHVPPWRRLAYMQAKWLGPYRRTINEVPKALQATYSDFNTTTSIGFVASPLEISGYCREDFARRNGARKVGYLAVAFATSPMQL</sequence>
<evidence type="ECO:0008006" key="3">
    <source>
        <dbReference type="Google" id="ProtNLM"/>
    </source>
</evidence>